<dbReference type="PANTHER" id="PTHR10288">
    <property type="entry name" value="KH DOMAIN CONTAINING RNA BINDING PROTEIN"/>
    <property type="match status" value="1"/>
</dbReference>
<feature type="compositionally biased region" description="Basic and acidic residues" evidence="3">
    <location>
        <begin position="358"/>
        <end position="367"/>
    </location>
</feature>
<feature type="region of interest" description="Disordered" evidence="3">
    <location>
        <begin position="358"/>
        <end position="378"/>
    </location>
</feature>
<evidence type="ECO:0000313" key="5">
    <source>
        <dbReference type="EMBL" id="CAD7457615.1"/>
    </source>
</evidence>
<feature type="region of interest" description="Disordered" evidence="3">
    <location>
        <begin position="493"/>
        <end position="522"/>
    </location>
</feature>
<evidence type="ECO:0000256" key="1">
    <source>
        <dbReference type="ARBA" id="ARBA00022737"/>
    </source>
</evidence>
<dbReference type="Pfam" id="PF00013">
    <property type="entry name" value="KH_1"/>
    <property type="match status" value="2"/>
</dbReference>
<feature type="region of interest" description="Disordered" evidence="3">
    <location>
        <begin position="560"/>
        <end position="605"/>
    </location>
</feature>
<keyword evidence="1" id="KW-0677">Repeat</keyword>
<dbReference type="InterPro" id="IPR036612">
    <property type="entry name" value="KH_dom_type_1_sf"/>
</dbReference>
<proteinExistence type="predicted"/>
<evidence type="ECO:0000256" key="2">
    <source>
        <dbReference type="PROSITE-ProRule" id="PRU00117"/>
    </source>
</evidence>
<keyword evidence="2" id="KW-0694">RNA-binding</keyword>
<feature type="compositionally biased region" description="Low complexity" evidence="3">
    <location>
        <begin position="506"/>
        <end position="522"/>
    </location>
</feature>
<evidence type="ECO:0000256" key="3">
    <source>
        <dbReference type="SAM" id="MobiDB-lite"/>
    </source>
</evidence>
<reference evidence="5" key="1">
    <citation type="submission" date="2020-11" db="EMBL/GenBank/DDBJ databases">
        <authorList>
            <person name="Tran Van P."/>
        </authorList>
    </citation>
    <scope>NUCLEOTIDE SEQUENCE</scope>
</reference>
<dbReference type="EMBL" id="OE001805">
    <property type="protein sequence ID" value="CAD7457615.1"/>
    <property type="molecule type" value="Genomic_DNA"/>
</dbReference>
<dbReference type="InterPro" id="IPR004087">
    <property type="entry name" value="KH_dom"/>
</dbReference>
<name>A0A7R9NVA7_9NEOP</name>
<dbReference type="SUPFAM" id="SSF54791">
    <property type="entry name" value="Eukaryotic type KH-domain (KH-domain type I)"/>
    <property type="match status" value="2"/>
</dbReference>
<feature type="compositionally biased region" description="Basic and acidic residues" evidence="3">
    <location>
        <begin position="593"/>
        <end position="605"/>
    </location>
</feature>
<evidence type="ECO:0000259" key="4">
    <source>
        <dbReference type="SMART" id="SM00322"/>
    </source>
</evidence>
<gene>
    <name evidence="5" type="ORF">TTEB3V08_LOCUS5607</name>
</gene>
<dbReference type="InterPro" id="IPR004088">
    <property type="entry name" value="KH_dom_type_1"/>
</dbReference>
<sequence length="605" mass="63604">MTWYQPCISEMGNIAFNWCSQFQEMQGAPNNSGIPRPPITLRLIVPASQCGSLIGKGGSKIKEIREVTGASIQVASEMLPNSTERAVTISGTSEAITQCIYHICCVMLESPPKGATIPYRPKPQVAGPVILAGGQAYTIQGNYAVPAHADVSTMPMFPGLASIAGHPPLGLPPSPLLHTGLADPLLKNGHLQAALPPAHLAADKMGMGNSPLAGLAALGLGGLTGGNAGGLNPAGQLTLAALAGSQLRTNNQNRNQPGANQQSHEMTVPNELIGCIIGKGGTKIAEIRQISGAMIRISNCEEREGGTTDRTITIQGNPDSVALAQYLINMSTFKLPSFLDPVDSLRIASERYHDCVNDGRVPHHEARPSSSGGISNHPTVLRQTTVRKIGRVPPAMQHPIDTQNRPLHSTTPPIFTADHIPLAQHRDPYVQHDKTKLHKLEETHFPRCDCPPFSTSVILKPHHLYKGRSGHLCLSIVVMVAKDGDVELQKANLEAQNPANPGGPGSSTPGSSSSGPSSAGASPLASAIPLAQLLSKPGALNALSSLSALGGLTELLGGSHSSPVQTTGVHRSHKTYTPRLRSPGSGMGPQDNSKLKVERSKFAPY</sequence>
<dbReference type="Gene3D" id="3.30.1370.10">
    <property type="entry name" value="K Homology domain, type 1"/>
    <property type="match status" value="2"/>
</dbReference>
<dbReference type="SMART" id="SM00322">
    <property type="entry name" value="KH"/>
    <property type="match status" value="2"/>
</dbReference>
<dbReference type="GO" id="GO:0003723">
    <property type="term" value="F:RNA binding"/>
    <property type="evidence" value="ECO:0007669"/>
    <property type="project" value="UniProtKB-UniRule"/>
</dbReference>
<feature type="domain" description="K Homology" evidence="4">
    <location>
        <begin position="37"/>
        <end position="108"/>
    </location>
</feature>
<dbReference type="CDD" id="cd02396">
    <property type="entry name" value="KH-I_PCBP_rpt2"/>
    <property type="match status" value="1"/>
</dbReference>
<protein>
    <recommendedName>
        <fullName evidence="4">K Homology domain-containing protein</fullName>
    </recommendedName>
</protein>
<organism evidence="5">
    <name type="scientific">Timema tahoe</name>
    <dbReference type="NCBI Taxonomy" id="61484"/>
    <lineage>
        <taxon>Eukaryota</taxon>
        <taxon>Metazoa</taxon>
        <taxon>Ecdysozoa</taxon>
        <taxon>Arthropoda</taxon>
        <taxon>Hexapoda</taxon>
        <taxon>Insecta</taxon>
        <taxon>Pterygota</taxon>
        <taxon>Neoptera</taxon>
        <taxon>Polyneoptera</taxon>
        <taxon>Phasmatodea</taxon>
        <taxon>Timematodea</taxon>
        <taxon>Timematoidea</taxon>
        <taxon>Timematidae</taxon>
        <taxon>Timema</taxon>
    </lineage>
</organism>
<feature type="compositionally biased region" description="Polar residues" evidence="3">
    <location>
        <begin position="368"/>
        <end position="378"/>
    </location>
</feature>
<feature type="domain" description="K Homology" evidence="4">
    <location>
        <begin position="260"/>
        <end position="333"/>
    </location>
</feature>
<accession>A0A7R9NVA7</accession>
<dbReference type="CDD" id="cd22439">
    <property type="entry name" value="KH-I_PCBP_rpt3"/>
    <property type="match status" value="1"/>
</dbReference>
<dbReference type="GO" id="GO:0010468">
    <property type="term" value="P:regulation of gene expression"/>
    <property type="evidence" value="ECO:0007669"/>
    <property type="project" value="UniProtKB-ARBA"/>
</dbReference>
<dbReference type="PROSITE" id="PS50084">
    <property type="entry name" value="KH_TYPE_1"/>
    <property type="match status" value="2"/>
</dbReference>
<dbReference type="FunFam" id="3.30.1370.10:FF:000002">
    <property type="entry name" value="poly(RC)-binding protein 2 isoform X1"/>
    <property type="match status" value="1"/>
</dbReference>
<dbReference type="AlphaFoldDB" id="A0A7R9NVA7"/>